<dbReference type="PANTHER" id="PTHR11486">
    <property type="entry name" value="FIBROBLAST GROWTH FACTOR"/>
    <property type="match status" value="1"/>
</dbReference>
<keyword evidence="6" id="KW-0325">Glycoprotein</keyword>
<dbReference type="GO" id="GO:0009653">
    <property type="term" value="P:anatomical structure morphogenesis"/>
    <property type="evidence" value="ECO:0007669"/>
    <property type="project" value="UniProtKB-ARBA"/>
</dbReference>
<evidence type="ECO:0000256" key="4">
    <source>
        <dbReference type="ARBA" id="ARBA00022782"/>
    </source>
</evidence>
<protein>
    <recommendedName>
        <fullName evidence="10">Fibroblast growth factor</fullName>
        <shortName evidence="10">FGF</shortName>
    </recommendedName>
</protein>
<evidence type="ECO:0000256" key="2">
    <source>
        <dbReference type="ARBA" id="ARBA00022473"/>
    </source>
</evidence>
<proteinExistence type="inferred from homology"/>
<evidence type="ECO:0000256" key="8">
    <source>
        <dbReference type="ARBA" id="ARBA00026062"/>
    </source>
</evidence>
<dbReference type="GO" id="GO:0008284">
    <property type="term" value="P:positive regulation of cell population proliferation"/>
    <property type="evidence" value="ECO:0007669"/>
    <property type="project" value="UniProtKB-ARBA"/>
</dbReference>
<evidence type="ECO:0000313" key="12">
    <source>
        <dbReference type="EMBL" id="KAK7813300.1"/>
    </source>
</evidence>
<evidence type="ECO:0000256" key="9">
    <source>
        <dbReference type="ARBA" id="ARBA00059732"/>
    </source>
</evidence>
<evidence type="ECO:0000313" key="13">
    <source>
        <dbReference type="Proteomes" id="UP001488838"/>
    </source>
</evidence>
<dbReference type="SUPFAM" id="SSF50353">
    <property type="entry name" value="Cytokine"/>
    <property type="match status" value="1"/>
</dbReference>
<dbReference type="InterPro" id="IPR002209">
    <property type="entry name" value="Fibroblast_GF_fam"/>
</dbReference>
<evidence type="ECO:0000256" key="11">
    <source>
        <dbReference type="SAM" id="MobiDB-lite"/>
    </source>
</evidence>
<reference evidence="12 13" key="1">
    <citation type="journal article" date="2023" name="bioRxiv">
        <title>Conserved and derived expression patterns and positive selection on dental genes reveal complex evolutionary context of ever-growing rodent molars.</title>
        <authorList>
            <person name="Calamari Z.T."/>
            <person name="Song A."/>
            <person name="Cohen E."/>
            <person name="Akter M."/>
            <person name="Roy R.D."/>
            <person name="Hallikas O."/>
            <person name="Christensen M.M."/>
            <person name="Li P."/>
            <person name="Marangoni P."/>
            <person name="Jernvall J."/>
            <person name="Klein O.D."/>
        </authorList>
    </citation>
    <scope>NUCLEOTIDE SEQUENCE [LARGE SCALE GENOMIC DNA]</scope>
    <source>
        <strain evidence="12">V071</strain>
    </source>
</reference>
<keyword evidence="4" id="KW-0221">Differentiation</keyword>
<dbReference type="PRINTS" id="PR00263">
    <property type="entry name" value="HBGFFGF"/>
</dbReference>
<evidence type="ECO:0000256" key="1">
    <source>
        <dbReference type="ARBA" id="ARBA00007936"/>
    </source>
</evidence>
<feature type="region of interest" description="Disordered" evidence="11">
    <location>
        <begin position="313"/>
        <end position="358"/>
    </location>
</feature>
<feature type="region of interest" description="Disordered" evidence="11">
    <location>
        <begin position="372"/>
        <end position="422"/>
    </location>
</feature>
<keyword evidence="7" id="KW-0497">Mitogen</keyword>
<comment type="subunit">
    <text evidence="8">Interacts with FGFR1 and FGFR2. Affinity between fibroblast growth factors (FGFs) and their receptors is increased by heparan sulfate glycosaminoglycans that function as coreceptors.</text>
</comment>
<keyword evidence="13" id="KW-1185">Reference proteome</keyword>
<organism evidence="12 13">
    <name type="scientific">Myodes glareolus</name>
    <name type="common">Bank vole</name>
    <name type="synonym">Clethrionomys glareolus</name>
    <dbReference type="NCBI Taxonomy" id="447135"/>
    <lineage>
        <taxon>Eukaryota</taxon>
        <taxon>Metazoa</taxon>
        <taxon>Chordata</taxon>
        <taxon>Craniata</taxon>
        <taxon>Vertebrata</taxon>
        <taxon>Euteleostomi</taxon>
        <taxon>Mammalia</taxon>
        <taxon>Eutheria</taxon>
        <taxon>Euarchontoglires</taxon>
        <taxon>Glires</taxon>
        <taxon>Rodentia</taxon>
        <taxon>Myomorpha</taxon>
        <taxon>Muroidea</taxon>
        <taxon>Cricetidae</taxon>
        <taxon>Arvicolinae</taxon>
        <taxon>Myodes</taxon>
    </lineage>
</organism>
<dbReference type="FunFam" id="2.80.10.50:FF:000060">
    <property type="entry name" value="Fibroblast growth factor"/>
    <property type="match status" value="1"/>
</dbReference>
<gene>
    <name evidence="12" type="ORF">U0070_005205</name>
</gene>
<dbReference type="GO" id="GO:0030154">
    <property type="term" value="P:cell differentiation"/>
    <property type="evidence" value="ECO:0007669"/>
    <property type="project" value="UniProtKB-KW"/>
</dbReference>
<keyword evidence="2" id="KW-0217">Developmental protein</keyword>
<comment type="caution">
    <text evidence="12">The sequence shown here is derived from an EMBL/GenBank/DDBJ whole genome shotgun (WGS) entry which is preliminary data.</text>
</comment>
<evidence type="ECO:0000256" key="7">
    <source>
        <dbReference type="ARBA" id="ARBA00023246"/>
    </source>
</evidence>
<accession>A0AAW0IFQ7</accession>
<dbReference type="PROSITE" id="PS00247">
    <property type="entry name" value="HBGF_FGF"/>
    <property type="match status" value="1"/>
</dbReference>
<comment type="function">
    <text evidence="9">Plays an important role in the regulation of embryonic development, cell proliferation, and cell differentiation. Required for normal ear development.</text>
</comment>
<sequence>MSALLYNFPRHNWSGGGAGTFQKREGARRARGGAAAARRRWPGRCEQATPGLSPAPPPGTTAAFCCRAPFLRSCVRQGNTPLFLGENSKSSLSTSLFLSPHLLSILLSLSPHILFSLSPFSPSLLVSPPSFSSSLPCPPPLPATVRTAWRAGVCSQRRSFREPRAGAAAAAGGRDAGMGLIWLLLLSLLEPGWPATGPGTRLRRDAGGRGGVYEHLGGAPRRRKLYCATKYHLQLHPSGRVNGSLENSAYSILEITAVEVGVVAIKGLFSGRYLAMNKRGRLYASEHYNAECEFVERIHELGYNTYASRLYRTGPSGPGTRRQPGAQRPWYVSVNGKGRPRRGFKTRRTQKSSLFLPRVLGHKDHEMVRLLQNGQSRAPGESSQPRQRRQKKQSPGDHGKMEPLSPRVTPGTHLETGELAVA</sequence>
<dbReference type="Gene3D" id="2.80.10.50">
    <property type="match status" value="1"/>
</dbReference>
<dbReference type="GO" id="GO:0008543">
    <property type="term" value="P:fibroblast growth factor receptor signaling pathway"/>
    <property type="evidence" value="ECO:0007669"/>
    <property type="project" value="UniProtKB-ARBA"/>
</dbReference>
<dbReference type="EMBL" id="JBBHLL010000138">
    <property type="protein sequence ID" value="KAK7813300.1"/>
    <property type="molecule type" value="Genomic_DNA"/>
</dbReference>
<dbReference type="PRINTS" id="PR00262">
    <property type="entry name" value="IL1HBGF"/>
</dbReference>
<evidence type="ECO:0000256" key="3">
    <source>
        <dbReference type="ARBA" id="ARBA00022729"/>
    </source>
</evidence>
<name>A0AAW0IFQ7_MYOGA</name>
<keyword evidence="3" id="KW-0732">Signal</keyword>
<dbReference type="InterPro" id="IPR008996">
    <property type="entry name" value="IL1/FGF"/>
</dbReference>
<dbReference type="AlphaFoldDB" id="A0AAW0IFQ7"/>
<dbReference type="GO" id="GO:0051239">
    <property type="term" value="P:regulation of multicellular organismal process"/>
    <property type="evidence" value="ECO:0007669"/>
    <property type="project" value="UniProtKB-ARBA"/>
</dbReference>
<dbReference type="CDD" id="cd23315">
    <property type="entry name" value="beta-trefoil_FGF3"/>
    <property type="match status" value="1"/>
</dbReference>
<feature type="compositionally biased region" description="Basic residues" evidence="11">
    <location>
        <begin position="338"/>
        <end position="350"/>
    </location>
</feature>
<dbReference type="GO" id="GO:0008083">
    <property type="term" value="F:growth factor activity"/>
    <property type="evidence" value="ECO:0007669"/>
    <property type="project" value="UniProtKB-KW"/>
</dbReference>
<dbReference type="Proteomes" id="UP001488838">
    <property type="component" value="Unassembled WGS sequence"/>
</dbReference>
<evidence type="ECO:0000256" key="5">
    <source>
        <dbReference type="ARBA" id="ARBA00023030"/>
    </source>
</evidence>
<keyword evidence="5" id="KW-0339">Growth factor</keyword>
<dbReference type="SMART" id="SM00442">
    <property type="entry name" value="FGF"/>
    <property type="match status" value="1"/>
</dbReference>
<comment type="similarity">
    <text evidence="1 10">Belongs to the heparin-binding growth factors family.</text>
</comment>
<evidence type="ECO:0000256" key="10">
    <source>
        <dbReference type="RuleBase" id="RU049442"/>
    </source>
</evidence>
<evidence type="ECO:0000256" key="6">
    <source>
        <dbReference type="ARBA" id="ARBA00023180"/>
    </source>
</evidence>
<dbReference type="Pfam" id="PF00167">
    <property type="entry name" value="FGF"/>
    <property type="match status" value="1"/>
</dbReference>
<dbReference type="GO" id="GO:0050793">
    <property type="term" value="P:regulation of developmental process"/>
    <property type="evidence" value="ECO:0007669"/>
    <property type="project" value="UniProtKB-ARBA"/>
</dbReference>
<dbReference type="GO" id="GO:0051781">
    <property type="term" value="P:positive regulation of cell division"/>
    <property type="evidence" value="ECO:0007669"/>
    <property type="project" value="UniProtKB-KW"/>
</dbReference>